<comment type="caution">
    <text evidence="2">The sequence shown here is derived from an EMBL/GenBank/DDBJ whole genome shotgun (WGS) entry which is preliminary data.</text>
</comment>
<evidence type="ECO:0000313" key="3">
    <source>
        <dbReference type="Proteomes" id="UP001301769"/>
    </source>
</evidence>
<dbReference type="PANTHER" id="PTHR37542:SF3">
    <property type="entry name" value="PRION-INHIBITION AND PROPAGATION HELO DOMAIN-CONTAINING PROTEIN"/>
    <property type="match status" value="1"/>
</dbReference>
<dbReference type="InterPro" id="IPR000719">
    <property type="entry name" value="Prot_kinase_dom"/>
</dbReference>
<dbReference type="GO" id="GO:0005524">
    <property type="term" value="F:ATP binding"/>
    <property type="evidence" value="ECO:0007669"/>
    <property type="project" value="InterPro"/>
</dbReference>
<dbReference type="PANTHER" id="PTHR37542">
    <property type="entry name" value="HELO DOMAIN-CONTAINING PROTEIN-RELATED"/>
    <property type="match status" value="1"/>
</dbReference>
<dbReference type="Proteomes" id="UP001301769">
    <property type="component" value="Unassembled WGS sequence"/>
</dbReference>
<accession>A0AAN6Y041</accession>
<dbReference type="GO" id="GO:0004672">
    <property type="term" value="F:protein kinase activity"/>
    <property type="evidence" value="ECO:0007669"/>
    <property type="project" value="InterPro"/>
</dbReference>
<organism evidence="2 3">
    <name type="scientific">Rhypophila decipiens</name>
    <dbReference type="NCBI Taxonomy" id="261697"/>
    <lineage>
        <taxon>Eukaryota</taxon>
        <taxon>Fungi</taxon>
        <taxon>Dikarya</taxon>
        <taxon>Ascomycota</taxon>
        <taxon>Pezizomycotina</taxon>
        <taxon>Sordariomycetes</taxon>
        <taxon>Sordariomycetidae</taxon>
        <taxon>Sordariales</taxon>
        <taxon>Naviculisporaceae</taxon>
        <taxon>Rhypophila</taxon>
    </lineage>
</organism>
<dbReference type="SUPFAM" id="SSF56112">
    <property type="entry name" value="Protein kinase-like (PK-like)"/>
    <property type="match status" value="1"/>
</dbReference>
<dbReference type="Pfam" id="PF24476">
    <property type="entry name" value="DUF7580"/>
    <property type="match status" value="1"/>
</dbReference>
<gene>
    <name evidence="2" type="ORF">QBC37DRAFT_322655</name>
</gene>
<dbReference type="InterPro" id="IPR056002">
    <property type="entry name" value="DUF7580"/>
</dbReference>
<dbReference type="Gene3D" id="1.10.510.10">
    <property type="entry name" value="Transferase(Phosphotransferase) domain 1"/>
    <property type="match status" value="1"/>
</dbReference>
<dbReference type="PROSITE" id="PS50011">
    <property type="entry name" value="PROTEIN_KINASE_DOM"/>
    <property type="match status" value="1"/>
</dbReference>
<name>A0AAN6Y041_9PEZI</name>
<keyword evidence="3" id="KW-1185">Reference proteome</keyword>
<feature type="domain" description="Protein kinase" evidence="1">
    <location>
        <begin position="233"/>
        <end position="559"/>
    </location>
</feature>
<dbReference type="AlphaFoldDB" id="A0AAN6Y041"/>
<proteinExistence type="predicted"/>
<reference evidence="2" key="1">
    <citation type="journal article" date="2023" name="Mol. Phylogenet. Evol.">
        <title>Genome-scale phylogeny and comparative genomics of the fungal order Sordariales.</title>
        <authorList>
            <person name="Hensen N."/>
            <person name="Bonometti L."/>
            <person name="Westerberg I."/>
            <person name="Brannstrom I.O."/>
            <person name="Guillou S."/>
            <person name="Cros-Aarteil S."/>
            <person name="Calhoun S."/>
            <person name="Haridas S."/>
            <person name="Kuo A."/>
            <person name="Mondo S."/>
            <person name="Pangilinan J."/>
            <person name="Riley R."/>
            <person name="LaButti K."/>
            <person name="Andreopoulos B."/>
            <person name="Lipzen A."/>
            <person name="Chen C."/>
            <person name="Yan M."/>
            <person name="Daum C."/>
            <person name="Ng V."/>
            <person name="Clum A."/>
            <person name="Steindorff A."/>
            <person name="Ohm R.A."/>
            <person name="Martin F."/>
            <person name="Silar P."/>
            <person name="Natvig D.O."/>
            <person name="Lalanne C."/>
            <person name="Gautier V."/>
            <person name="Ament-Velasquez S.L."/>
            <person name="Kruys A."/>
            <person name="Hutchinson M.I."/>
            <person name="Powell A.J."/>
            <person name="Barry K."/>
            <person name="Miller A.N."/>
            <person name="Grigoriev I.V."/>
            <person name="Debuchy R."/>
            <person name="Gladieux P."/>
            <person name="Hiltunen Thoren M."/>
            <person name="Johannesson H."/>
        </authorList>
    </citation>
    <scope>NUCLEOTIDE SEQUENCE</scope>
    <source>
        <strain evidence="2">PSN293</strain>
    </source>
</reference>
<evidence type="ECO:0000259" key="1">
    <source>
        <dbReference type="PROSITE" id="PS50011"/>
    </source>
</evidence>
<dbReference type="EMBL" id="MU858183">
    <property type="protein sequence ID" value="KAK4210139.1"/>
    <property type="molecule type" value="Genomic_DNA"/>
</dbReference>
<sequence length="580" mass="64377">MEPLSALTSALTLAKLLLESLKLGRNCVETLRNRSAEAAKLALRMSLAMDRGEALHNLMFGTGSVGGVSSPGRAGSEIRVESDVLPVFHQLRYKTSMNVMGIVNQYHDVIHSRYRDLRQSYPLEADTVGTGTSSSQKSTSIQTQLSWMLRGKRLLQSTVEDCERLNDLLTEIIQLYLLEKSPIFTTVPTVHPSLTGLKTNTDVKNLGLDEEIDLIRIASSENQDWENLEIEVTQFEESFGLGGQRKIGHRNGWKVLVEFKKVTLSVDDEAGRLGRPGNAGGVVPAAPDAKHSAPTVQRIRQLATILHRNHSSKSRLLHCQGLYWHAESSSYGFVHQFPPGRSTTPKSLLGLLELSSSRSRRLNGSKPALEARLNLALTLAIALFQFHAVGWVHKSIRSENLIFFSDEGASLSDVIGDPWLIGFEYAREETGFSEKANRGAMIAVDPSTDLYRHPDIWNGEADKRPTTRFDKQHDIYSLGVLLLEIGLWQPVGQFDKHNFTNAVYDDRFDIRKLFLKKASEELPFLTGSLYASIVARCLSGLRFDPPRIEGVVAKVDPTSSGAQSVDLAELFRDQVSGTDR</sequence>
<reference evidence="2" key="2">
    <citation type="submission" date="2023-05" db="EMBL/GenBank/DDBJ databases">
        <authorList>
            <consortium name="Lawrence Berkeley National Laboratory"/>
            <person name="Steindorff A."/>
            <person name="Hensen N."/>
            <person name="Bonometti L."/>
            <person name="Westerberg I."/>
            <person name="Brannstrom I.O."/>
            <person name="Guillou S."/>
            <person name="Cros-Aarteil S."/>
            <person name="Calhoun S."/>
            <person name="Haridas S."/>
            <person name="Kuo A."/>
            <person name="Mondo S."/>
            <person name="Pangilinan J."/>
            <person name="Riley R."/>
            <person name="Labutti K."/>
            <person name="Andreopoulos B."/>
            <person name="Lipzen A."/>
            <person name="Chen C."/>
            <person name="Yanf M."/>
            <person name="Daum C."/>
            <person name="Ng V."/>
            <person name="Clum A."/>
            <person name="Ohm R."/>
            <person name="Martin F."/>
            <person name="Silar P."/>
            <person name="Natvig D."/>
            <person name="Lalanne C."/>
            <person name="Gautier V."/>
            <person name="Ament-Velasquez S.L."/>
            <person name="Kruys A."/>
            <person name="Hutchinson M.I."/>
            <person name="Powell A.J."/>
            <person name="Barry K."/>
            <person name="Miller A.N."/>
            <person name="Grigoriev I.V."/>
            <person name="Debuchy R."/>
            <person name="Gladieux P."/>
            <person name="Thoren M.H."/>
            <person name="Johannesson H."/>
        </authorList>
    </citation>
    <scope>NUCLEOTIDE SEQUENCE</scope>
    <source>
        <strain evidence="2">PSN293</strain>
    </source>
</reference>
<dbReference type="InterPro" id="IPR011009">
    <property type="entry name" value="Kinase-like_dom_sf"/>
</dbReference>
<evidence type="ECO:0000313" key="2">
    <source>
        <dbReference type="EMBL" id="KAK4210139.1"/>
    </source>
</evidence>
<protein>
    <recommendedName>
        <fullName evidence="1">Protein kinase domain-containing protein</fullName>
    </recommendedName>
</protein>